<evidence type="ECO:0000313" key="3">
    <source>
        <dbReference type="Proteomes" id="UP000253426"/>
    </source>
</evidence>
<sequence>MNPRFRSVFVAAAALSFLAGSLVQTQAQQGRSRLGSNTEPGSLYIEDILPKPVRLNVAGDSVIYYQIDMQRPLGQMALGTSVQLVAMTDTSYKVRGRARHGDVAGWMRKEDLKSADPQLYDKLKAFYDRQKKVDELIANRQVALGMTNVEVEQSLGRPTRKSSKISAAGREEVLEYSIFDKVPQITTGRDAAGNLVQTTIYVKVEVGRLTIGFQNGAVSEINETMGNPLGTGGVKIVPGPITVF</sequence>
<proteinExistence type="predicted"/>
<dbReference type="OrthoDB" id="190037at2"/>
<gene>
    <name evidence="2" type="ORF">DES53_109163</name>
</gene>
<dbReference type="EMBL" id="QNRR01000009">
    <property type="protein sequence ID" value="RBP39736.1"/>
    <property type="molecule type" value="Genomic_DNA"/>
</dbReference>
<evidence type="ECO:0000256" key="1">
    <source>
        <dbReference type="SAM" id="SignalP"/>
    </source>
</evidence>
<dbReference type="RefSeq" id="WP_113960625.1">
    <property type="nucleotide sequence ID" value="NZ_QNRR01000009.1"/>
</dbReference>
<dbReference type="Proteomes" id="UP000253426">
    <property type="component" value="Unassembled WGS sequence"/>
</dbReference>
<dbReference type="AlphaFoldDB" id="A0A366HBP8"/>
<name>A0A366HBP8_9BACT</name>
<reference evidence="2 3" key="1">
    <citation type="submission" date="2018-06" db="EMBL/GenBank/DDBJ databases">
        <title>Genomic Encyclopedia of Type Strains, Phase IV (KMG-IV): sequencing the most valuable type-strain genomes for metagenomic binning, comparative biology and taxonomic classification.</title>
        <authorList>
            <person name="Goeker M."/>
        </authorList>
    </citation>
    <scope>NUCLEOTIDE SEQUENCE [LARGE SCALE GENOMIC DNA]</scope>
    <source>
        <strain evidence="2 3">DSM 25532</strain>
    </source>
</reference>
<organism evidence="2 3">
    <name type="scientific">Roseimicrobium gellanilyticum</name>
    <dbReference type="NCBI Taxonomy" id="748857"/>
    <lineage>
        <taxon>Bacteria</taxon>
        <taxon>Pseudomonadati</taxon>
        <taxon>Verrucomicrobiota</taxon>
        <taxon>Verrucomicrobiia</taxon>
        <taxon>Verrucomicrobiales</taxon>
        <taxon>Verrucomicrobiaceae</taxon>
        <taxon>Roseimicrobium</taxon>
    </lineage>
</organism>
<feature type="chain" id="PRO_5017017509" evidence="1">
    <location>
        <begin position="28"/>
        <end position="244"/>
    </location>
</feature>
<evidence type="ECO:0000313" key="2">
    <source>
        <dbReference type="EMBL" id="RBP39736.1"/>
    </source>
</evidence>
<protein>
    <submittedName>
        <fullName evidence="2">Uncharacterized protein</fullName>
    </submittedName>
</protein>
<comment type="caution">
    <text evidence="2">The sequence shown here is derived from an EMBL/GenBank/DDBJ whole genome shotgun (WGS) entry which is preliminary data.</text>
</comment>
<keyword evidence="1" id="KW-0732">Signal</keyword>
<keyword evidence="3" id="KW-1185">Reference proteome</keyword>
<accession>A0A366HBP8</accession>
<feature type="signal peptide" evidence="1">
    <location>
        <begin position="1"/>
        <end position="27"/>
    </location>
</feature>